<dbReference type="InterPro" id="IPR002110">
    <property type="entry name" value="Ankyrin_rpt"/>
</dbReference>
<evidence type="ECO:0000256" key="3">
    <source>
        <dbReference type="PROSITE-ProRule" id="PRU00023"/>
    </source>
</evidence>
<dbReference type="PANTHER" id="PTHR24189">
    <property type="entry name" value="MYOTROPHIN"/>
    <property type="match status" value="1"/>
</dbReference>
<keyword evidence="5" id="KW-1185">Reference proteome</keyword>
<comment type="caution">
    <text evidence="4">The sequence shown here is derived from an EMBL/GenBank/DDBJ whole genome shotgun (WGS) entry which is preliminary data.</text>
</comment>
<dbReference type="SUPFAM" id="SSF48403">
    <property type="entry name" value="Ankyrin repeat"/>
    <property type="match status" value="1"/>
</dbReference>
<accession>A0A9P6KSG1</accession>
<dbReference type="SMART" id="SM00248">
    <property type="entry name" value="ANK"/>
    <property type="match status" value="6"/>
</dbReference>
<evidence type="ECO:0000313" key="4">
    <source>
        <dbReference type="EMBL" id="KAF9737798.1"/>
    </source>
</evidence>
<dbReference type="Pfam" id="PF12796">
    <property type="entry name" value="Ank_2"/>
    <property type="match status" value="1"/>
</dbReference>
<dbReference type="Proteomes" id="UP000756921">
    <property type="component" value="Unassembled WGS sequence"/>
</dbReference>
<protein>
    <recommendedName>
        <fullName evidence="6">Ankyrin</fullName>
    </recommendedName>
</protein>
<organism evidence="4 5">
    <name type="scientific">Paraphaeosphaeria minitans</name>
    <dbReference type="NCBI Taxonomy" id="565426"/>
    <lineage>
        <taxon>Eukaryota</taxon>
        <taxon>Fungi</taxon>
        <taxon>Dikarya</taxon>
        <taxon>Ascomycota</taxon>
        <taxon>Pezizomycotina</taxon>
        <taxon>Dothideomycetes</taxon>
        <taxon>Pleosporomycetidae</taxon>
        <taxon>Pleosporales</taxon>
        <taxon>Massarineae</taxon>
        <taxon>Didymosphaeriaceae</taxon>
        <taxon>Paraphaeosphaeria</taxon>
    </lineage>
</organism>
<dbReference type="InterPro" id="IPR050745">
    <property type="entry name" value="Multifunctional_regulatory"/>
</dbReference>
<dbReference type="EMBL" id="WJXW01000004">
    <property type="protein sequence ID" value="KAF9737798.1"/>
    <property type="molecule type" value="Genomic_DNA"/>
</dbReference>
<feature type="repeat" description="ANK" evidence="3">
    <location>
        <begin position="162"/>
        <end position="194"/>
    </location>
</feature>
<dbReference type="PROSITE" id="PS50088">
    <property type="entry name" value="ANK_REPEAT"/>
    <property type="match status" value="1"/>
</dbReference>
<evidence type="ECO:0000313" key="5">
    <source>
        <dbReference type="Proteomes" id="UP000756921"/>
    </source>
</evidence>
<dbReference type="PROSITE" id="PS50297">
    <property type="entry name" value="ANK_REP_REGION"/>
    <property type="match status" value="1"/>
</dbReference>
<gene>
    <name evidence="4" type="ORF">PMIN01_05577</name>
</gene>
<keyword evidence="2 3" id="KW-0040">ANK repeat</keyword>
<evidence type="ECO:0000256" key="2">
    <source>
        <dbReference type="ARBA" id="ARBA00023043"/>
    </source>
</evidence>
<proteinExistence type="predicted"/>
<dbReference type="InterPro" id="IPR036770">
    <property type="entry name" value="Ankyrin_rpt-contain_sf"/>
</dbReference>
<reference evidence="4" key="1">
    <citation type="journal article" date="2020" name="Mol. Plant Microbe Interact.">
        <title>Genome Sequence of the Biocontrol Agent Coniothyrium minitans strain Conio (IMI 134523).</title>
        <authorList>
            <person name="Patel D."/>
            <person name="Shittu T.A."/>
            <person name="Baroncelli R."/>
            <person name="Muthumeenakshi S."/>
            <person name="Osborne T.H."/>
            <person name="Janganan T.K."/>
            <person name="Sreenivasaprasad S."/>
        </authorList>
    </citation>
    <scope>NUCLEOTIDE SEQUENCE</scope>
    <source>
        <strain evidence="4">Conio</strain>
    </source>
</reference>
<sequence length="551" mass="61818">MARLPTAKELDLFDMEVPEGMAISCMPPAREHMEDPFWYDQGGRNPFHRKRVHRMPAGEERKTKLREILEKFPRYGPAMHEWAVDQNDPCLLIELFELGISLDIKEAKREDINEPDEDGIDYSYPQAEMLHALHTAAWEGKLECVKVLIDVGRADINAKDDRDTTPLTNALVAARDEVVEWLLEHGANITFEADPLNDLHAALRSGEVSMVKKVLEHPQAVERKLHIGTSDLQWAAECRGGRDPRDMIDFVLQSGCFGSPVTRTQKAAIIEYLAPVISLTSIESVRLLLPFLTEQKEDGSFEYVELPEAEQANIFNSTEDAMEKRDIPDLFKLVWETLLSSPTKIPDKHNEPTVTKNDRLNRRLISACAEGCAETCRLLIDEYGADMHHVSHKFSTTPLGRAAGSSANPIERRLPVARYLLEEKHVNIHLGDGEFANSATPLAMLLKSGTIGQGEMIKLLLKHGGPLEEIGKGVLKVIEDAEAGAKVELYLVLYQAPREPVKLMTERQTKGYRQVGVEASREEWKTWLGSIQTRKPKGALAAEDPKGHPLE</sequence>
<evidence type="ECO:0000256" key="1">
    <source>
        <dbReference type="ARBA" id="ARBA00022737"/>
    </source>
</evidence>
<dbReference type="Gene3D" id="1.25.40.20">
    <property type="entry name" value="Ankyrin repeat-containing domain"/>
    <property type="match status" value="2"/>
</dbReference>
<dbReference type="AlphaFoldDB" id="A0A9P6KSG1"/>
<name>A0A9P6KSG1_9PLEO</name>
<keyword evidence="1" id="KW-0677">Repeat</keyword>
<dbReference type="OrthoDB" id="20872at2759"/>
<evidence type="ECO:0008006" key="6">
    <source>
        <dbReference type="Google" id="ProtNLM"/>
    </source>
</evidence>